<sequence>MWEDFAEYIYNYCNDIINKKNKIGAINKININEKLRDFNFEFNIQNANYNNLNNQKDKYSCKIVEIAIGKFFGVSNYIIKNFKSNNINFLATDINPAKENILLDDIKNPNMDIYSDADLIYSIRPPQELQPYIGNIVNNTSADLIIKPLFNEDLNLGLDMKLVNYKKAAFYQKKNI</sequence>
<dbReference type="Gene3D" id="3.40.50.150">
    <property type="entry name" value="Vaccinia Virus protein VP39"/>
    <property type="match status" value="1"/>
</dbReference>
<dbReference type="InterPro" id="IPR005353">
    <property type="entry name" value="UPF0146"/>
</dbReference>
<protein>
    <submittedName>
        <fullName evidence="1">Uncharacterized protein</fullName>
    </submittedName>
</protein>
<organism evidence="1">
    <name type="scientific">bioreactor metagenome</name>
    <dbReference type="NCBI Taxonomy" id="1076179"/>
    <lineage>
        <taxon>unclassified sequences</taxon>
        <taxon>metagenomes</taxon>
        <taxon>ecological metagenomes</taxon>
    </lineage>
</organism>
<name>A0A644STU2_9ZZZZ</name>
<reference evidence="1" key="1">
    <citation type="submission" date="2019-08" db="EMBL/GenBank/DDBJ databases">
        <authorList>
            <person name="Kucharzyk K."/>
            <person name="Murdoch R.W."/>
            <person name="Higgins S."/>
            <person name="Loffler F."/>
        </authorList>
    </citation>
    <scope>NUCLEOTIDE SEQUENCE</scope>
</reference>
<dbReference type="AlphaFoldDB" id="A0A644STU2"/>
<dbReference type="InterPro" id="IPR029063">
    <property type="entry name" value="SAM-dependent_MTases_sf"/>
</dbReference>
<gene>
    <name evidence="1" type="ORF">SDC9_03559</name>
</gene>
<accession>A0A644STU2</accession>
<proteinExistence type="inferred from homology"/>
<dbReference type="HAMAP" id="MF_00341">
    <property type="entry name" value="UPF0146"/>
    <property type="match status" value="1"/>
</dbReference>
<dbReference type="EMBL" id="VSSQ01000006">
    <property type="protein sequence ID" value="MPL58034.1"/>
    <property type="molecule type" value="Genomic_DNA"/>
</dbReference>
<evidence type="ECO:0000313" key="1">
    <source>
        <dbReference type="EMBL" id="MPL58034.1"/>
    </source>
</evidence>
<comment type="caution">
    <text evidence="1">The sequence shown here is derived from an EMBL/GenBank/DDBJ whole genome shotgun (WGS) entry which is preliminary data.</text>
</comment>
<dbReference type="Pfam" id="PF03686">
    <property type="entry name" value="UPF0146"/>
    <property type="match status" value="1"/>
</dbReference>